<accession>A0A0G3GAP2</accession>
<evidence type="ECO:0000256" key="2">
    <source>
        <dbReference type="SAM" id="SignalP"/>
    </source>
</evidence>
<dbReference type="KEGG" id="tvr:TVD_11165"/>
<dbReference type="Proteomes" id="UP000064201">
    <property type="component" value="Chromosome"/>
</dbReference>
<feature type="signal peptide" evidence="2">
    <location>
        <begin position="1"/>
        <end position="24"/>
    </location>
</feature>
<evidence type="ECO:0000313" key="4">
    <source>
        <dbReference type="EMBL" id="AKJ95876.1"/>
    </source>
</evidence>
<evidence type="ECO:0000259" key="3">
    <source>
        <dbReference type="Pfam" id="PF13767"/>
    </source>
</evidence>
<dbReference type="RefSeq" id="WP_018168109.1">
    <property type="nucleotide sequence ID" value="NZ_CP011367.1"/>
</dbReference>
<keyword evidence="5" id="KW-1185">Reference proteome</keyword>
<protein>
    <recommendedName>
        <fullName evidence="3">DUF4168 domain-containing protein</fullName>
    </recommendedName>
</protein>
<evidence type="ECO:0000313" key="5">
    <source>
        <dbReference type="Proteomes" id="UP000064201"/>
    </source>
</evidence>
<feature type="region of interest" description="Disordered" evidence="1">
    <location>
        <begin position="26"/>
        <end position="89"/>
    </location>
</feature>
<feature type="compositionally biased region" description="Gly residues" evidence="1">
    <location>
        <begin position="28"/>
        <end position="43"/>
    </location>
</feature>
<feature type="region of interest" description="Disordered" evidence="1">
    <location>
        <begin position="111"/>
        <end position="133"/>
    </location>
</feature>
<organism evidence="4 5">
    <name type="scientific">Thioalkalivibrio versutus</name>
    <dbReference type="NCBI Taxonomy" id="106634"/>
    <lineage>
        <taxon>Bacteria</taxon>
        <taxon>Pseudomonadati</taxon>
        <taxon>Pseudomonadota</taxon>
        <taxon>Gammaproteobacteria</taxon>
        <taxon>Chromatiales</taxon>
        <taxon>Ectothiorhodospiraceae</taxon>
        <taxon>Thioalkalivibrio</taxon>
    </lineage>
</organism>
<evidence type="ECO:0000256" key="1">
    <source>
        <dbReference type="SAM" id="MobiDB-lite"/>
    </source>
</evidence>
<reference evidence="4 5" key="1">
    <citation type="submission" date="2015-04" db="EMBL/GenBank/DDBJ databases">
        <title>Complete Sequence for the Genome of the Thioalkalivibrio versutus D301.</title>
        <authorList>
            <person name="Mu T."/>
            <person name="Zhou J."/>
            <person name="Xu X."/>
        </authorList>
    </citation>
    <scope>NUCLEOTIDE SEQUENCE [LARGE SCALE GENOMIC DNA]</scope>
    <source>
        <strain evidence="4 5">D301</strain>
    </source>
</reference>
<dbReference type="Pfam" id="PF13767">
    <property type="entry name" value="DUF4168"/>
    <property type="match status" value="1"/>
</dbReference>
<dbReference type="PATRIC" id="fig|106634.4.peg.2276"/>
<dbReference type="AlphaFoldDB" id="A0A0G3GAP2"/>
<gene>
    <name evidence="4" type="ORF">TVD_11165</name>
</gene>
<dbReference type="STRING" id="106634.TVD_11165"/>
<sequence>MNMRKTMLAMALTSLFAVGGAASAQYGGAEGGAGGGDMGGAQGGQPPAQEGGAGGGAQGGQPPQGGAQGGAAQGGAPMQEAPEVDLSEEDIDTFVTAFVAVQEVREDFADRLQSAEDETEAQSMQQEAQDEMVNAVEDSGMSVEEYNEVAMALQNDPELMQEVQERAEAQL</sequence>
<feature type="compositionally biased region" description="Gly residues" evidence="1">
    <location>
        <begin position="51"/>
        <end position="73"/>
    </location>
</feature>
<name>A0A0G3GAP2_9GAMM</name>
<feature type="chain" id="PRO_5002554315" description="DUF4168 domain-containing protein" evidence="2">
    <location>
        <begin position="25"/>
        <end position="171"/>
    </location>
</feature>
<proteinExistence type="predicted"/>
<keyword evidence="2" id="KW-0732">Signal</keyword>
<feature type="domain" description="DUF4168" evidence="3">
    <location>
        <begin position="87"/>
        <end position="163"/>
    </location>
</feature>
<dbReference type="OrthoDB" id="5784954at2"/>
<dbReference type="InterPro" id="IPR025433">
    <property type="entry name" value="DUF4168"/>
</dbReference>
<dbReference type="EMBL" id="CP011367">
    <property type="protein sequence ID" value="AKJ95876.1"/>
    <property type="molecule type" value="Genomic_DNA"/>
</dbReference>